<feature type="region of interest" description="Disordered" evidence="1">
    <location>
        <begin position="76"/>
        <end position="163"/>
    </location>
</feature>
<feature type="compositionally biased region" description="Low complexity" evidence="1">
    <location>
        <begin position="108"/>
        <end position="118"/>
    </location>
</feature>
<sequence>MNQQESSMGKKNMASGGDPYNDEEISRARTLLLDQMEIGRMQYLKRRLVVGETFPNLWEGEEGMMEHIMCPFPMPDVEMENDPVESSEGSGCGSERKAHVHSGGDARVQVSNSQSSGGSVEGLSSTRDSLCSSDQQESGTGSSSSTAPAQSVSKSRTGTVTSLAENKQISSELLSATDHFLASISSASNNSGIDKDSKVSSEGASSASEEVTISSCTSDSGAVSRPALESGCDAVMQSTPGDEVESPQSPNDLSVEEEAVSIEELLFWQKVSSLYFELLEIKESVEKSDIEAIKTEGALLKAFRILKKTRFKLNVLEKQFKCDQQERMQHGYNIKMPKLLKVKEQDANQHCWNIYDITRCFNRIRSLLKKKRSAVTKARKQLKLVSGEGSSGQSSSPCSESYVSGISESLSDSGQNIGGVPSHKHEQEMSRQESKYWKSLEEILLQLRRFSSKFGKLQFRKGKKYVLKGSRLAVVGKLKRQITVLEGNLKAKQQEGSQMGYRISRKRPKHQSKREKRQFVADLKQVNEYFVIVNERFQAVMKQIENVPEINVSV</sequence>
<feature type="region of interest" description="Disordered" evidence="1">
    <location>
        <begin position="496"/>
        <end position="516"/>
    </location>
</feature>
<dbReference type="RefSeq" id="XP_005109457.1">
    <property type="nucleotide sequence ID" value="XM_005109400.3"/>
</dbReference>
<evidence type="ECO:0000313" key="2">
    <source>
        <dbReference type="Proteomes" id="UP000694888"/>
    </source>
</evidence>
<feature type="compositionally biased region" description="Low complexity" evidence="1">
    <location>
        <begin position="132"/>
        <end position="155"/>
    </location>
</feature>
<feature type="region of interest" description="Disordered" evidence="1">
    <location>
        <begin position="1"/>
        <end position="22"/>
    </location>
</feature>
<name>A0ABM0K5W4_APLCA</name>
<feature type="compositionally biased region" description="Polar residues" evidence="1">
    <location>
        <begin position="211"/>
        <end position="221"/>
    </location>
</feature>
<keyword evidence="2" id="KW-1185">Reference proteome</keyword>
<dbReference type="GeneID" id="101863619"/>
<reference evidence="3" key="1">
    <citation type="submission" date="2025-08" db="UniProtKB">
        <authorList>
            <consortium name="RefSeq"/>
        </authorList>
    </citation>
    <scope>IDENTIFICATION</scope>
</reference>
<feature type="region of interest" description="Disordered" evidence="1">
    <location>
        <begin position="386"/>
        <end position="431"/>
    </location>
</feature>
<organism evidence="2 3">
    <name type="scientific">Aplysia californica</name>
    <name type="common">California sea hare</name>
    <dbReference type="NCBI Taxonomy" id="6500"/>
    <lineage>
        <taxon>Eukaryota</taxon>
        <taxon>Metazoa</taxon>
        <taxon>Spiralia</taxon>
        <taxon>Lophotrochozoa</taxon>
        <taxon>Mollusca</taxon>
        <taxon>Gastropoda</taxon>
        <taxon>Heterobranchia</taxon>
        <taxon>Euthyneura</taxon>
        <taxon>Tectipleura</taxon>
        <taxon>Aplysiida</taxon>
        <taxon>Aplysioidea</taxon>
        <taxon>Aplysiidae</taxon>
        <taxon>Aplysia</taxon>
    </lineage>
</organism>
<dbReference type="Proteomes" id="UP000694888">
    <property type="component" value="Unplaced"/>
</dbReference>
<accession>A0ABM0K5W4</accession>
<proteinExistence type="predicted"/>
<evidence type="ECO:0000313" key="3">
    <source>
        <dbReference type="RefSeq" id="XP_005109457.1"/>
    </source>
</evidence>
<feature type="compositionally biased region" description="Low complexity" evidence="1">
    <location>
        <begin position="200"/>
        <end position="210"/>
    </location>
</feature>
<feature type="compositionally biased region" description="Polar residues" evidence="1">
    <location>
        <begin position="402"/>
        <end position="415"/>
    </location>
</feature>
<feature type="compositionally biased region" description="Polar residues" evidence="1">
    <location>
        <begin position="236"/>
        <end position="252"/>
    </location>
</feature>
<feature type="region of interest" description="Disordered" evidence="1">
    <location>
        <begin position="186"/>
        <end position="253"/>
    </location>
</feature>
<feature type="compositionally biased region" description="Basic residues" evidence="1">
    <location>
        <begin position="503"/>
        <end position="516"/>
    </location>
</feature>
<evidence type="ECO:0000256" key="1">
    <source>
        <dbReference type="SAM" id="MobiDB-lite"/>
    </source>
</evidence>
<protein>
    <submittedName>
        <fullName evidence="3">Uncharacterized protein LOC101863619 isoform X1</fullName>
    </submittedName>
</protein>
<feature type="compositionally biased region" description="Low complexity" evidence="1">
    <location>
        <begin position="386"/>
        <end position="401"/>
    </location>
</feature>
<feature type="compositionally biased region" description="Polar residues" evidence="1">
    <location>
        <begin position="122"/>
        <end position="131"/>
    </location>
</feature>
<gene>
    <name evidence="3" type="primary">LOC101863619</name>
</gene>